<organism evidence="10 11">
    <name type="scientific">Saccharothrix ecbatanensis</name>
    <dbReference type="NCBI Taxonomy" id="1105145"/>
    <lineage>
        <taxon>Bacteria</taxon>
        <taxon>Bacillati</taxon>
        <taxon>Actinomycetota</taxon>
        <taxon>Actinomycetes</taxon>
        <taxon>Pseudonocardiales</taxon>
        <taxon>Pseudonocardiaceae</taxon>
        <taxon>Saccharothrix</taxon>
    </lineage>
</organism>
<accession>A0A7W9HS84</accession>
<dbReference type="PANTHER" id="PTHR24363:SF0">
    <property type="entry name" value="SERINE_THREONINE KINASE LIKE DOMAIN CONTAINING 1"/>
    <property type="match status" value="1"/>
</dbReference>
<dbReference type="InterPro" id="IPR011009">
    <property type="entry name" value="Kinase-like_dom_sf"/>
</dbReference>
<dbReference type="Pfam" id="PF16919">
    <property type="entry name" value="PknG_rubred"/>
    <property type="match status" value="1"/>
</dbReference>
<comment type="catalytic activity">
    <reaction evidence="7">
        <text>L-threonyl-[protein] + ATP = O-phospho-L-threonyl-[protein] + ADP + H(+)</text>
        <dbReference type="Rhea" id="RHEA:46608"/>
        <dbReference type="Rhea" id="RHEA-COMP:11060"/>
        <dbReference type="Rhea" id="RHEA-COMP:11605"/>
        <dbReference type="ChEBI" id="CHEBI:15378"/>
        <dbReference type="ChEBI" id="CHEBI:30013"/>
        <dbReference type="ChEBI" id="CHEBI:30616"/>
        <dbReference type="ChEBI" id="CHEBI:61977"/>
        <dbReference type="ChEBI" id="CHEBI:456216"/>
        <dbReference type="EC" id="2.7.11.1"/>
    </reaction>
</comment>
<evidence type="ECO:0000313" key="10">
    <source>
        <dbReference type="EMBL" id="MBB5807525.1"/>
    </source>
</evidence>
<dbReference type="Gene3D" id="3.30.200.20">
    <property type="entry name" value="Phosphorylase Kinase, domain 1"/>
    <property type="match status" value="1"/>
</dbReference>
<dbReference type="PANTHER" id="PTHR24363">
    <property type="entry name" value="SERINE/THREONINE PROTEIN KINASE"/>
    <property type="match status" value="1"/>
</dbReference>
<comment type="caution">
    <text evidence="10">The sequence shown here is derived from an EMBL/GenBank/DDBJ whole genome shotgun (WGS) entry which is preliminary data.</text>
</comment>
<keyword evidence="2" id="KW-0723">Serine/threonine-protein kinase</keyword>
<dbReference type="AlphaFoldDB" id="A0A7W9HS84"/>
<name>A0A7W9HS84_9PSEU</name>
<evidence type="ECO:0000256" key="2">
    <source>
        <dbReference type="ARBA" id="ARBA00022527"/>
    </source>
</evidence>
<evidence type="ECO:0000256" key="5">
    <source>
        <dbReference type="ARBA" id="ARBA00022777"/>
    </source>
</evidence>
<dbReference type="GO" id="GO:0004674">
    <property type="term" value="F:protein serine/threonine kinase activity"/>
    <property type="evidence" value="ECO:0007669"/>
    <property type="project" value="UniProtKB-KW"/>
</dbReference>
<dbReference type="EC" id="2.7.11.1" evidence="1"/>
<dbReference type="Proteomes" id="UP000552097">
    <property type="component" value="Unassembled WGS sequence"/>
</dbReference>
<dbReference type="InterPro" id="IPR031636">
    <property type="entry name" value="PknG_TPR"/>
</dbReference>
<proteinExistence type="predicted"/>
<evidence type="ECO:0000256" key="8">
    <source>
        <dbReference type="ARBA" id="ARBA00048679"/>
    </source>
</evidence>
<evidence type="ECO:0000256" key="3">
    <source>
        <dbReference type="ARBA" id="ARBA00022679"/>
    </source>
</evidence>
<evidence type="ECO:0000259" key="9">
    <source>
        <dbReference type="PROSITE" id="PS50011"/>
    </source>
</evidence>
<dbReference type="GO" id="GO:0005524">
    <property type="term" value="F:ATP binding"/>
    <property type="evidence" value="ECO:0007669"/>
    <property type="project" value="UniProtKB-KW"/>
</dbReference>
<evidence type="ECO:0000256" key="7">
    <source>
        <dbReference type="ARBA" id="ARBA00047899"/>
    </source>
</evidence>
<feature type="domain" description="Protein kinase" evidence="9">
    <location>
        <begin position="66"/>
        <end position="350"/>
    </location>
</feature>
<dbReference type="EMBL" id="JACHMO010000001">
    <property type="protein sequence ID" value="MBB5807525.1"/>
    <property type="molecule type" value="Genomic_DNA"/>
</dbReference>
<dbReference type="InterPro" id="IPR011990">
    <property type="entry name" value="TPR-like_helical_dom_sf"/>
</dbReference>
<keyword evidence="3 10" id="KW-0808">Transferase</keyword>
<dbReference type="Pfam" id="PF00069">
    <property type="entry name" value="Pkinase"/>
    <property type="match status" value="1"/>
</dbReference>
<dbReference type="Gene3D" id="1.10.510.10">
    <property type="entry name" value="Transferase(Phosphotransferase) domain 1"/>
    <property type="match status" value="1"/>
</dbReference>
<dbReference type="Pfam" id="PF16918">
    <property type="entry name" value="PknG_TPR"/>
    <property type="match status" value="1"/>
</dbReference>
<evidence type="ECO:0000256" key="1">
    <source>
        <dbReference type="ARBA" id="ARBA00012513"/>
    </source>
</evidence>
<keyword evidence="5 10" id="KW-0418">Kinase</keyword>
<comment type="catalytic activity">
    <reaction evidence="8">
        <text>L-seryl-[protein] + ATP = O-phospho-L-seryl-[protein] + ADP + H(+)</text>
        <dbReference type="Rhea" id="RHEA:17989"/>
        <dbReference type="Rhea" id="RHEA-COMP:9863"/>
        <dbReference type="Rhea" id="RHEA-COMP:11604"/>
        <dbReference type="ChEBI" id="CHEBI:15378"/>
        <dbReference type="ChEBI" id="CHEBI:29999"/>
        <dbReference type="ChEBI" id="CHEBI:30616"/>
        <dbReference type="ChEBI" id="CHEBI:83421"/>
        <dbReference type="ChEBI" id="CHEBI:456216"/>
        <dbReference type="EC" id="2.7.11.1"/>
    </reaction>
</comment>
<sequence length="657" mass="69371">MVDPVAAILKDPQVAESKRYCGKCDQPVGRGKDGKPGRLRGFCPTDGTPFNFVPSLAEGTLVGGQYLVQGCLAHGGLGWIYLATDRNVNDRWVVLKGLLDVDDPAARAAAEAERRFLAEVNHPNIVMIHNFVEHPDDDGKPIGYIVMEYVGGSSLRKLVEDRGKAVGQRLAPLPLPQVISYGLEILPALGYLHGQGLAYCDLKPDNVIQYERRLKLIDMGAVVPFGNADGFDWYGTPGYQAPDFESEGPSPAADIHTVGRTLMVMALGTSPLRGGKPVPLPDPAAERLLAEHESFHRVLLRATDPDPKRRFASAEEMADQLTGVLREVLAAEDGKARPGVSTVFGPSPSVFGIGLLGDVGSPGRPDPVAVAPTLPVPLVDTTDSAAGLLATASSAAPEEILRLAAVTPTPSVELRLRVVRAHLEVGDVGSAQKALQRLRTDLPGDWRCDWFTGVAALTAGDARAATTAFDTVLATLPGESAPKLALAAAAECAGDDAVAGRYYLQVNRPNPDIADAAFGQARVALRAGRPEVALAALDTIAPTSSQYVTAQTVAVRVMIGGSVDEGVLRAAADRVGRLTLDQATGHEVRASVFRAALPLVTATNGARPPLLGSSWTEHGVRAALETELRAGARLATDEATRVDLVDLANAIRPVSWV</sequence>
<keyword evidence="4" id="KW-0547">Nucleotide-binding</keyword>
<keyword evidence="6" id="KW-0067">ATP-binding</keyword>
<dbReference type="SUPFAM" id="SSF56112">
    <property type="entry name" value="Protein kinase-like (PK-like)"/>
    <property type="match status" value="1"/>
</dbReference>
<protein>
    <recommendedName>
        <fullName evidence="1">non-specific serine/threonine protein kinase</fullName>
        <ecNumber evidence="1">2.7.11.1</ecNumber>
    </recommendedName>
</protein>
<dbReference type="InterPro" id="IPR000719">
    <property type="entry name" value="Prot_kinase_dom"/>
</dbReference>
<gene>
    <name evidence="10" type="ORF">F4560_007293</name>
</gene>
<evidence type="ECO:0000256" key="6">
    <source>
        <dbReference type="ARBA" id="ARBA00022840"/>
    </source>
</evidence>
<keyword evidence="11" id="KW-1185">Reference proteome</keyword>
<dbReference type="Gene3D" id="1.25.40.10">
    <property type="entry name" value="Tetratricopeptide repeat domain"/>
    <property type="match status" value="1"/>
</dbReference>
<dbReference type="PROSITE" id="PS50011">
    <property type="entry name" value="PROTEIN_KINASE_DOM"/>
    <property type="match status" value="1"/>
</dbReference>
<dbReference type="SMART" id="SM00220">
    <property type="entry name" value="S_TKc"/>
    <property type="match status" value="1"/>
</dbReference>
<dbReference type="CDD" id="cd14014">
    <property type="entry name" value="STKc_PknB_like"/>
    <property type="match status" value="1"/>
</dbReference>
<dbReference type="SUPFAM" id="SSF48452">
    <property type="entry name" value="TPR-like"/>
    <property type="match status" value="1"/>
</dbReference>
<dbReference type="InterPro" id="IPR031634">
    <property type="entry name" value="PknG_rubred"/>
</dbReference>
<reference evidence="10 11" key="1">
    <citation type="submission" date="2020-08" db="EMBL/GenBank/DDBJ databases">
        <title>Sequencing the genomes of 1000 actinobacteria strains.</title>
        <authorList>
            <person name="Klenk H.-P."/>
        </authorList>
    </citation>
    <scope>NUCLEOTIDE SEQUENCE [LARGE SCALE GENOMIC DNA]</scope>
    <source>
        <strain evidence="10 11">DSM 45486</strain>
    </source>
</reference>
<evidence type="ECO:0000256" key="4">
    <source>
        <dbReference type="ARBA" id="ARBA00022741"/>
    </source>
</evidence>
<evidence type="ECO:0000313" key="11">
    <source>
        <dbReference type="Proteomes" id="UP000552097"/>
    </source>
</evidence>